<reference evidence="3" key="1">
    <citation type="submission" date="2017-12" db="EMBL/GenBank/DDBJ databases">
        <title>Genomic analysis of Paracoccus sp. CBA4604.</title>
        <authorList>
            <person name="Roh S.W."/>
            <person name="Kim J.Y."/>
            <person name="Kim J.S."/>
        </authorList>
    </citation>
    <scope>NUCLEOTIDE SEQUENCE [LARGE SCALE GENOMIC DNA]</scope>
    <source>
        <strain evidence="3">CBA4604</strain>
    </source>
</reference>
<evidence type="ECO:0000313" key="2">
    <source>
        <dbReference type="EMBL" id="AUM72979.1"/>
    </source>
</evidence>
<keyword evidence="3" id="KW-1185">Reference proteome</keyword>
<dbReference type="RefSeq" id="WP_101498364.1">
    <property type="nucleotide sequence ID" value="NZ_CP025583.1"/>
</dbReference>
<name>A0A2K9MBE9_9RHOB</name>
<accession>A0A2K9MBE9</accession>
<dbReference type="GO" id="GO:0003676">
    <property type="term" value="F:nucleic acid binding"/>
    <property type="evidence" value="ECO:0007669"/>
    <property type="project" value="InterPro"/>
</dbReference>
<dbReference type="InterPro" id="IPR003615">
    <property type="entry name" value="HNH_nuc"/>
</dbReference>
<dbReference type="OrthoDB" id="9802640at2"/>
<proteinExistence type="predicted"/>
<protein>
    <recommendedName>
        <fullName evidence="1">HNH nuclease domain-containing protein</fullName>
    </recommendedName>
</protein>
<dbReference type="SMART" id="SM00507">
    <property type="entry name" value="HNHc"/>
    <property type="match status" value="1"/>
</dbReference>
<organism evidence="2 3">
    <name type="scientific">Paracoccus jeotgali</name>
    <dbReference type="NCBI Taxonomy" id="2065379"/>
    <lineage>
        <taxon>Bacteria</taxon>
        <taxon>Pseudomonadati</taxon>
        <taxon>Pseudomonadota</taxon>
        <taxon>Alphaproteobacteria</taxon>
        <taxon>Rhodobacterales</taxon>
        <taxon>Paracoccaceae</taxon>
        <taxon>Paracoccus</taxon>
    </lineage>
</organism>
<dbReference type="EMBL" id="CP025583">
    <property type="protein sequence ID" value="AUM72979.1"/>
    <property type="molecule type" value="Genomic_DNA"/>
</dbReference>
<dbReference type="InterPro" id="IPR002711">
    <property type="entry name" value="HNH"/>
</dbReference>
<dbReference type="Gene3D" id="1.10.30.50">
    <property type="match status" value="1"/>
</dbReference>
<dbReference type="AlphaFoldDB" id="A0A2K9MBE9"/>
<feature type="domain" description="HNH nuclease" evidence="1">
    <location>
        <begin position="160"/>
        <end position="223"/>
    </location>
</feature>
<evidence type="ECO:0000313" key="3">
    <source>
        <dbReference type="Proteomes" id="UP000234882"/>
    </source>
</evidence>
<dbReference type="Pfam" id="PF01844">
    <property type="entry name" value="HNH"/>
    <property type="match status" value="1"/>
</dbReference>
<dbReference type="CDD" id="cd00085">
    <property type="entry name" value="HNHc"/>
    <property type="match status" value="1"/>
</dbReference>
<dbReference type="KEGG" id="paru:CYR75_00455"/>
<dbReference type="GO" id="GO:0004519">
    <property type="term" value="F:endonuclease activity"/>
    <property type="evidence" value="ECO:0007669"/>
    <property type="project" value="InterPro"/>
</dbReference>
<gene>
    <name evidence="2" type="ORF">CYR75_00455</name>
</gene>
<sequence length="249" mass="27643">MPTPSDELVKRSADMLVAGYYLSRCGTKSSTGQADGPPLAIGVSTWNAAYDFFYDAMGDGRSPEQFRNSLKNTRDTFDHLFSNGRTGWVNQDGKRPSIRNNFARTHEEWKNRTDQELQAFVLRLQSAISDDDPVGQPTSLAVTEGGQKVYASTRRERSQKARSAAIAIHGLECMGCGFGFEKAYGPLGKDFIEVHHVVPLSEAGRVQTDPLNDLIVLCANCHRMVHRNRSICLSLDELRQHLKDVASPL</sequence>
<evidence type="ECO:0000259" key="1">
    <source>
        <dbReference type="SMART" id="SM00507"/>
    </source>
</evidence>
<dbReference type="Proteomes" id="UP000234882">
    <property type="component" value="Chromosome"/>
</dbReference>
<dbReference type="GO" id="GO:0008270">
    <property type="term" value="F:zinc ion binding"/>
    <property type="evidence" value="ECO:0007669"/>
    <property type="project" value="InterPro"/>
</dbReference>